<proteinExistence type="predicted"/>
<sequence>MDRPDKPGFRECAFATRYSDDSLVVLRKDSSSAGWSDNSNGSDVYIEMPTLTGIALTGHSSLDNTLGGVYYFWWTFSIGPWCEYTNRSTTYSISQKISGGTFNVTMDPSAPYPTPTPPTCASFLGAVSYAGATTYDFQRSVDNPPRCVPTQSITADPAPCRGTLDAYQLDAVAGVMGWNQSNPNAPTTSTSTSGSASGQTAESIAIIRQVRWLCILTCAFFAIVFGQYL</sequence>
<protein>
    <recommendedName>
        <fullName evidence="1">DUF7136 domain-containing protein</fullName>
    </recommendedName>
</protein>
<accession>A0ABR2V4B2</accession>
<comment type="caution">
    <text evidence="2">The sequence shown here is derived from an EMBL/GenBank/DDBJ whole genome shotgun (WGS) entry which is preliminary data.</text>
</comment>
<evidence type="ECO:0000259" key="1">
    <source>
        <dbReference type="Pfam" id="PF23584"/>
    </source>
</evidence>
<dbReference type="InterPro" id="IPR055560">
    <property type="entry name" value="DUF7136"/>
</dbReference>
<dbReference type="EMBL" id="JARVKF010000190">
    <property type="protein sequence ID" value="KAK9421394.1"/>
    <property type="molecule type" value="Genomic_DNA"/>
</dbReference>
<reference evidence="2 3" key="1">
    <citation type="journal article" date="2024" name="J. Plant Pathol.">
        <title>Sequence and assembly of the genome of Seiridium unicorne, isolate CBS 538.82, causal agent of cypress canker disease.</title>
        <authorList>
            <person name="Scali E."/>
            <person name="Rocca G.D."/>
            <person name="Danti R."/>
            <person name="Garbelotto M."/>
            <person name="Barberini S."/>
            <person name="Baroncelli R."/>
            <person name="Emiliani G."/>
        </authorList>
    </citation>
    <scope>NUCLEOTIDE SEQUENCE [LARGE SCALE GENOMIC DNA]</scope>
    <source>
        <strain evidence="2 3">BM-138-508</strain>
    </source>
</reference>
<dbReference type="Proteomes" id="UP001408356">
    <property type="component" value="Unassembled WGS sequence"/>
</dbReference>
<keyword evidence="3" id="KW-1185">Reference proteome</keyword>
<gene>
    <name evidence="2" type="ORF">SUNI508_05932</name>
</gene>
<organism evidence="2 3">
    <name type="scientific">Seiridium unicorne</name>
    <dbReference type="NCBI Taxonomy" id="138068"/>
    <lineage>
        <taxon>Eukaryota</taxon>
        <taxon>Fungi</taxon>
        <taxon>Dikarya</taxon>
        <taxon>Ascomycota</taxon>
        <taxon>Pezizomycotina</taxon>
        <taxon>Sordariomycetes</taxon>
        <taxon>Xylariomycetidae</taxon>
        <taxon>Amphisphaeriales</taxon>
        <taxon>Sporocadaceae</taxon>
        <taxon>Seiridium</taxon>
    </lineage>
</organism>
<evidence type="ECO:0000313" key="2">
    <source>
        <dbReference type="EMBL" id="KAK9421394.1"/>
    </source>
</evidence>
<feature type="domain" description="DUF7136" evidence="1">
    <location>
        <begin position="32"/>
        <end position="189"/>
    </location>
</feature>
<dbReference type="Pfam" id="PF23584">
    <property type="entry name" value="DUF7136"/>
    <property type="match status" value="1"/>
</dbReference>
<name>A0ABR2V4B2_9PEZI</name>
<evidence type="ECO:0000313" key="3">
    <source>
        <dbReference type="Proteomes" id="UP001408356"/>
    </source>
</evidence>